<name>A0AA85J063_TRIRE</name>
<protein>
    <submittedName>
        <fullName evidence="2">Uncharacterized protein</fullName>
    </submittedName>
</protein>
<dbReference type="Proteomes" id="UP000050795">
    <property type="component" value="Unassembled WGS sequence"/>
</dbReference>
<dbReference type="AlphaFoldDB" id="A0AA85J063"/>
<evidence type="ECO:0000313" key="1">
    <source>
        <dbReference type="Proteomes" id="UP000050795"/>
    </source>
</evidence>
<reference evidence="1" key="1">
    <citation type="submission" date="2022-06" db="EMBL/GenBank/DDBJ databases">
        <authorList>
            <person name="Berger JAMES D."/>
            <person name="Berger JAMES D."/>
        </authorList>
    </citation>
    <scope>NUCLEOTIDE SEQUENCE [LARGE SCALE GENOMIC DNA]</scope>
</reference>
<sequence>MSSKISIPVKKTYMEEPSSSNGDYEKYSKIIFISDSDCPHCAKQGCNMVARHGKLHLTADDGKTKFMTRSFYSAPKTSCEFQLTFAVLFSHPEGCLEDDVFLTSLLLVDQPPRLLAGSRLRICMNDFLRGEEGVRGWVLIIEGRTAGILASAIDAVNDVCPHLRVWERAARLTNIFATGGKCTA</sequence>
<proteinExistence type="predicted"/>
<reference evidence="2" key="2">
    <citation type="submission" date="2023-11" db="UniProtKB">
        <authorList>
            <consortium name="WormBaseParasite"/>
        </authorList>
    </citation>
    <scope>IDENTIFICATION</scope>
</reference>
<dbReference type="WBParaSite" id="TREG1_1200.1">
    <property type="protein sequence ID" value="TREG1_1200.1"/>
    <property type="gene ID" value="TREG1_1200"/>
</dbReference>
<evidence type="ECO:0000313" key="2">
    <source>
        <dbReference type="WBParaSite" id="TREG1_1200.1"/>
    </source>
</evidence>
<keyword evidence="1" id="KW-1185">Reference proteome</keyword>
<organism evidence="1 2">
    <name type="scientific">Trichobilharzia regenti</name>
    <name type="common">Nasal bird schistosome</name>
    <dbReference type="NCBI Taxonomy" id="157069"/>
    <lineage>
        <taxon>Eukaryota</taxon>
        <taxon>Metazoa</taxon>
        <taxon>Spiralia</taxon>
        <taxon>Lophotrochozoa</taxon>
        <taxon>Platyhelminthes</taxon>
        <taxon>Trematoda</taxon>
        <taxon>Digenea</taxon>
        <taxon>Strigeidida</taxon>
        <taxon>Schistosomatoidea</taxon>
        <taxon>Schistosomatidae</taxon>
        <taxon>Trichobilharzia</taxon>
    </lineage>
</organism>
<accession>A0AA85J063</accession>